<feature type="domain" description="N-acetyltransferase" evidence="1">
    <location>
        <begin position="1"/>
        <end position="133"/>
    </location>
</feature>
<dbReference type="InterPro" id="IPR016181">
    <property type="entry name" value="Acyl_CoA_acyltransferase"/>
</dbReference>
<dbReference type="CDD" id="cd04301">
    <property type="entry name" value="NAT_SF"/>
    <property type="match status" value="2"/>
</dbReference>
<evidence type="ECO:0000259" key="1">
    <source>
        <dbReference type="PROSITE" id="PS51186"/>
    </source>
</evidence>
<name>A0A9D1FNV3_9FIRM</name>
<proteinExistence type="predicted"/>
<evidence type="ECO:0000313" key="3">
    <source>
        <dbReference type="Proteomes" id="UP000824002"/>
    </source>
</evidence>
<comment type="caution">
    <text evidence="2">The sequence shown here is derived from an EMBL/GenBank/DDBJ whole genome shotgun (WGS) entry which is preliminary data.</text>
</comment>
<dbReference type="AlphaFoldDB" id="A0A9D1FNV3"/>
<gene>
    <name evidence="2" type="ORF">IAB51_10070</name>
</gene>
<dbReference type="InterPro" id="IPR050276">
    <property type="entry name" value="MshD_Acetyltransferase"/>
</dbReference>
<feature type="domain" description="N-acetyltransferase" evidence="1">
    <location>
        <begin position="149"/>
        <end position="284"/>
    </location>
</feature>
<reference evidence="2" key="1">
    <citation type="submission" date="2020-10" db="EMBL/GenBank/DDBJ databases">
        <authorList>
            <person name="Gilroy R."/>
        </authorList>
    </citation>
    <scope>NUCLEOTIDE SEQUENCE</scope>
    <source>
        <strain evidence="2">CHK199-13235</strain>
    </source>
</reference>
<evidence type="ECO:0000313" key="2">
    <source>
        <dbReference type="EMBL" id="HIS77132.1"/>
    </source>
</evidence>
<dbReference type="GO" id="GO:0016747">
    <property type="term" value="F:acyltransferase activity, transferring groups other than amino-acyl groups"/>
    <property type="evidence" value="ECO:0007669"/>
    <property type="project" value="InterPro"/>
</dbReference>
<dbReference type="Gene3D" id="3.40.630.30">
    <property type="match status" value="2"/>
</dbReference>
<dbReference type="PROSITE" id="PS51186">
    <property type="entry name" value="GNAT"/>
    <property type="match status" value="2"/>
</dbReference>
<dbReference type="Pfam" id="PF00583">
    <property type="entry name" value="Acetyltransf_1"/>
    <property type="match status" value="1"/>
</dbReference>
<protein>
    <submittedName>
        <fullName evidence="2">GNAT family N-acetyltransferase</fullName>
    </submittedName>
</protein>
<organism evidence="2 3">
    <name type="scientific">Candidatus Merdivicinus excrementipullorum</name>
    <dbReference type="NCBI Taxonomy" id="2840867"/>
    <lineage>
        <taxon>Bacteria</taxon>
        <taxon>Bacillati</taxon>
        <taxon>Bacillota</taxon>
        <taxon>Clostridia</taxon>
        <taxon>Eubacteriales</taxon>
        <taxon>Oscillospiraceae</taxon>
        <taxon>Oscillospiraceae incertae sedis</taxon>
        <taxon>Candidatus Merdivicinus</taxon>
    </lineage>
</organism>
<reference evidence="2" key="2">
    <citation type="journal article" date="2021" name="PeerJ">
        <title>Extensive microbial diversity within the chicken gut microbiome revealed by metagenomics and culture.</title>
        <authorList>
            <person name="Gilroy R."/>
            <person name="Ravi A."/>
            <person name="Getino M."/>
            <person name="Pursley I."/>
            <person name="Horton D.L."/>
            <person name="Alikhan N.F."/>
            <person name="Baker D."/>
            <person name="Gharbi K."/>
            <person name="Hall N."/>
            <person name="Watson M."/>
            <person name="Adriaenssens E.M."/>
            <person name="Foster-Nyarko E."/>
            <person name="Jarju S."/>
            <person name="Secka A."/>
            <person name="Antonio M."/>
            <person name="Oren A."/>
            <person name="Chaudhuri R.R."/>
            <person name="La Ragione R."/>
            <person name="Hildebrand F."/>
            <person name="Pallen M.J."/>
        </authorList>
    </citation>
    <scope>NUCLEOTIDE SEQUENCE</scope>
    <source>
        <strain evidence="2">CHK199-13235</strain>
    </source>
</reference>
<dbReference type="EMBL" id="DVJP01000067">
    <property type="protein sequence ID" value="HIS77132.1"/>
    <property type="molecule type" value="Genomic_DNA"/>
</dbReference>
<dbReference type="SUPFAM" id="SSF55729">
    <property type="entry name" value="Acyl-CoA N-acyltransferases (Nat)"/>
    <property type="match status" value="2"/>
</dbReference>
<dbReference type="Proteomes" id="UP000824002">
    <property type="component" value="Unassembled WGS sequence"/>
</dbReference>
<dbReference type="PANTHER" id="PTHR43617">
    <property type="entry name" value="L-AMINO ACID N-ACETYLTRANSFERASE"/>
    <property type="match status" value="1"/>
</dbReference>
<dbReference type="Pfam" id="PF13673">
    <property type="entry name" value="Acetyltransf_10"/>
    <property type="match status" value="1"/>
</dbReference>
<dbReference type="InterPro" id="IPR000182">
    <property type="entry name" value="GNAT_dom"/>
</dbReference>
<accession>A0A9D1FNV3</accession>
<sequence length="284" mass="32071">MIDEIYRLFKRNLPYIERGEETVKEILSDPENHFILHRAGEALAGVSVINGSTIYLLCVDEPFQRQGIGSSLLAQSEEYAASKGVSKLTLGTGKEYIMPGVPMNEGAHDFFKKRGYRHSWEDMGCFDMEQMLEDFPCMDHFLGETRNGATYRLAVPEDLEQVVRCVSDAEPKFLRFYQNKNFYQKDTQRPIVIAEKNGEVLGAILLYIDHGKSMGSVGATATARPYRNQGVATNMVKVGTKYLKDLGLKRACLGYTYTQIVKMYGKAGYRVSVEYFMGEKDLSV</sequence>